<evidence type="ECO:0000313" key="1">
    <source>
        <dbReference type="EMBL" id="CAB4025228.1"/>
    </source>
</evidence>
<feature type="non-terminal residue" evidence="1">
    <location>
        <position position="1"/>
    </location>
</feature>
<organism evidence="1 2">
    <name type="scientific">Paramuricea clavata</name>
    <name type="common">Red gorgonian</name>
    <name type="synonym">Violescent sea-whip</name>
    <dbReference type="NCBI Taxonomy" id="317549"/>
    <lineage>
        <taxon>Eukaryota</taxon>
        <taxon>Metazoa</taxon>
        <taxon>Cnidaria</taxon>
        <taxon>Anthozoa</taxon>
        <taxon>Octocorallia</taxon>
        <taxon>Malacalcyonacea</taxon>
        <taxon>Plexauridae</taxon>
        <taxon>Paramuricea</taxon>
    </lineage>
</organism>
<dbReference type="AlphaFoldDB" id="A0A7D9JAG8"/>
<keyword evidence="2" id="KW-1185">Reference proteome</keyword>
<reference evidence="1" key="1">
    <citation type="submission" date="2020-04" db="EMBL/GenBank/DDBJ databases">
        <authorList>
            <person name="Alioto T."/>
            <person name="Alioto T."/>
            <person name="Gomez Garrido J."/>
        </authorList>
    </citation>
    <scope>NUCLEOTIDE SEQUENCE</scope>
    <source>
        <strain evidence="1">A484AB</strain>
    </source>
</reference>
<comment type="caution">
    <text evidence="1">The sequence shown here is derived from an EMBL/GenBank/DDBJ whole genome shotgun (WGS) entry which is preliminary data.</text>
</comment>
<dbReference type="EMBL" id="CACRXK020013493">
    <property type="protein sequence ID" value="CAB4025228.1"/>
    <property type="molecule type" value="Genomic_DNA"/>
</dbReference>
<name>A0A7D9JAG8_PARCT</name>
<protein>
    <submittedName>
        <fullName evidence="1">Uncharacterized protein</fullName>
    </submittedName>
</protein>
<proteinExistence type="predicted"/>
<sequence length="380" mass="43589">NLYSGRSQISNKDRKLSSTSWISDDDEFEEFLRNLHHEVPNSHHKLWLCDDDEFEKFLGLSHDDELVKSPSSGSVRHSREFEIVRRSFQFSKVPNNFESQQSIQTGSPGEWWNLCYPSGVLLWRREVVSLPPITQVKPLRHLNVRNLSQNSQSSNKDRTFSLRSWISDDDEYEEFMRNLHPDIPKGLHKLWLLDDDEFEKFLELSDHELVKSRPSGLRSMRSDYCVSCQESKQTYGNQAESMVSTGSVILEERSRQSFSTGPFQGSRTSENKTHSVTSAITMESTQESIHDVKVKRRNILREKLLKWKIGENNHVVPLPKCVLSPYITKVIDGETLTQVAKTKGKMINVIYYADKNGLLGKGGFGAVFKGYAIKGTEKTP</sequence>
<dbReference type="OrthoDB" id="10641543at2759"/>
<evidence type="ECO:0000313" key="2">
    <source>
        <dbReference type="Proteomes" id="UP001152795"/>
    </source>
</evidence>
<gene>
    <name evidence="1" type="ORF">PACLA_8A041490</name>
</gene>
<accession>A0A7D9JAG8</accession>
<dbReference type="Proteomes" id="UP001152795">
    <property type="component" value="Unassembled WGS sequence"/>
</dbReference>
<feature type="non-terminal residue" evidence="1">
    <location>
        <position position="380"/>
    </location>
</feature>